<keyword evidence="1" id="KW-0472">Membrane</keyword>
<protein>
    <submittedName>
        <fullName evidence="2">Copper transporter</fullName>
    </submittedName>
</protein>
<dbReference type="InterPro" id="IPR021522">
    <property type="entry name" value="MctB"/>
</dbReference>
<proteinExistence type="predicted"/>
<keyword evidence="3" id="KW-1185">Reference proteome</keyword>
<dbReference type="Pfam" id="PF11382">
    <property type="entry name" value="MctB"/>
    <property type="match status" value="1"/>
</dbReference>
<dbReference type="EMBL" id="BAAAQN010000074">
    <property type="protein sequence ID" value="GAA2059122.1"/>
    <property type="molecule type" value="Genomic_DNA"/>
</dbReference>
<comment type="caution">
    <text evidence="2">The sequence shown here is derived from an EMBL/GenBank/DDBJ whole genome shotgun (WGS) entry which is preliminary data.</text>
</comment>
<organism evidence="2 3">
    <name type="scientific">Catenulispora yoronensis</name>
    <dbReference type="NCBI Taxonomy" id="450799"/>
    <lineage>
        <taxon>Bacteria</taxon>
        <taxon>Bacillati</taxon>
        <taxon>Actinomycetota</taxon>
        <taxon>Actinomycetes</taxon>
        <taxon>Catenulisporales</taxon>
        <taxon>Catenulisporaceae</taxon>
        <taxon>Catenulispora</taxon>
    </lineage>
</organism>
<evidence type="ECO:0000313" key="2">
    <source>
        <dbReference type="EMBL" id="GAA2059122.1"/>
    </source>
</evidence>
<name>A0ABP5GXK0_9ACTN</name>
<dbReference type="Proteomes" id="UP001500751">
    <property type="component" value="Unassembled WGS sequence"/>
</dbReference>
<keyword evidence="1" id="KW-0812">Transmembrane</keyword>
<feature type="transmembrane region" description="Helical" evidence="1">
    <location>
        <begin position="6"/>
        <end position="29"/>
    </location>
</feature>
<evidence type="ECO:0000313" key="3">
    <source>
        <dbReference type="Proteomes" id="UP001500751"/>
    </source>
</evidence>
<accession>A0ABP5GXK0</accession>
<keyword evidence="1" id="KW-1133">Transmembrane helix</keyword>
<gene>
    <name evidence="2" type="ORF">GCM10009839_81560</name>
</gene>
<dbReference type="RefSeq" id="WP_344671092.1">
    <property type="nucleotide sequence ID" value="NZ_BAAAQN010000074.1"/>
</dbReference>
<sequence length="331" mass="32700">MIDFRYHVVSIVAVFLALTVGLVIGSSYLSKIAYDGLNHQLSVLRGENQSLHGAQDQLSAQVRDRDALLAALGPDAVAGKLGGHSVAVVVLPGADGSTADSLSDLLGKAGATVTGVVTLKSGLLDPAQSGKLAQVAARLPAASRGGAQLPSTGASATPDKTAAAAAALADIAGAVVQRIPANTSGVGEQRIASDAATTILSIYSTAGYADVKSLSTLPADLTVVLAPSAPTAGSGTDTANTLYLGFLKDLAGGGRSDGAVLAGPASAAVSPGLLSAAVKDGWVSKNVSTADSVDQASGRIITVFALAEETTGKTGHYGLTGTADGPLPDLH</sequence>
<reference evidence="3" key="1">
    <citation type="journal article" date="2019" name="Int. J. Syst. Evol. Microbiol.">
        <title>The Global Catalogue of Microorganisms (GCM) 10K type strain sequencing project: providing services to taxonomists for standard genome sequencing and annotation.</title>
        <authorList>
            <consortium name="The Broad Institute Genomics Platform"/>
            <consortium name="The Broad Institute Genome Sequencing Center for Infectious Disease"/>
            <person name="Wu L."/>
            <person name="Ma J."/>
        </authorList>
    </citation>
    <scope>NUCLEOTIDE SEQUENCE [LARGE SCALE GENOMIC DNA]</scope>
    <source>
        <strain evidence="3">JCM 16014</strain>
    </source>
</reference>
<evidence type="ECO:0000256" key="1">
    <source>
        <dbReference type="SAM" id="Phobius"/>
    </source>
</evidence>